<evidence type="ECO:0000313" key="4">
    <source>
        <dbReference type="EMBL" id="QOY39817.1"/>
    </source>
</evidence>
<dbReference type="AlphaFoldDB" id="A0A7S7LD97"/>
<keyword evidence="3" id="KW-0732">Signal</keyword>
<gene>
    <name evidence="4" type="ORF">CPATCC_003868</name>
</gene>
<proteinExistence type="predicted"/>
<dbReference type="VEuPathDB" id="CryptoDB:CPATCC_0000710"/>
<keyword evidence="1" id="KW-0175">Coiled coil</keyword>
<evidence type="ECO:0000256" key="3">
    <source>
        <dbReference type="SAM" id="SignalP"/>
    </source>
</evidence>
<dbReference type="EMBL" id="CP044415">
    <property type="protein sequence ID" value="QOY39817.1"/>
    <property type="molecule type" value="Genomic_DNA"/>
</dbReference>
<evidence type="ECO:0000256" key="1">
    <source>
        <dbReference type="SAM" id="Coils"/>
    </source>
</evidence>
<organism evidence="4 5">
    <name type="scientific">Cryptosporidium parvum</name>
    <dbReference type="NCBI Taxonomy" id="5807"/>
    <lineage>
        <taxon>Eukaryota</taxon>
        <taxon>Sar</taxon>
        <taxon>Alveolata</taxon>
        <taxon>Apicomplexa</taxon>
        <taxon>Conoidasida</taxon>
        <taxon>Coccidia</taxon>
        <taxon>Eucoccidiorida</taxon>
        <taxon>Eimeriorina</taxon>
        <taxon>Cryptosporidiidae</taxon>
        <taxon>Cryptosporidium</taxon>
    </lineage>
</organism>
<evidence type="ECO:0000313" key="5">
    <source>
        <dbReference type="Proteomes" id="UP000593906"/>
    </source>
</evidence>
<feature type="region of interest" description="Disordered" evidence="2">
    <location>
        <begin position="174"/>
        <end position="204"/>
    </location>
</feature>
<sequence length="228" mass="26954">MNTWLNFVIFLLSVFLANYKKNGIFLNNKSNIIISELCYLKFPGFSQNSKLTIENEITHWTLSNIPLNEIRILIAQLESKIEKLTAEFNKIKDNSKILKSNYDSHTCHNPNIKKQKGNRCEVCDKRANAIKRLYLQMKELASRIVKYQLKLDKCKYRKDILTGKVANEDVMYRPFTSPYSGRSQQDLDNLQMRRKQKAHAREKRRIQRLKDASRLPMNKHELYIQTQK</sequence>
<feature type="compositionally biased region" description="Basic residues" evidence="2">
    <location>
        <begin position="192"/>
        <end position="204"/>
    </location>
</feature>
<evidence type="ECO:0000256" key="2">
    <source>
        <dbReference type="SAM" id="MobiDB-lite"/>
    </source>
</evidence>
<protein>
    <submittedName>
        <fullName evidence="4">Uncharacterized protein</fullName>
    </submittedName>
</protein>
<accession>A0A7S7LD97</accession>
<feature type="chain" id="PRO_5030952897" evidence="3">
    <location>
        <begin position="20"/>
        <end position="228"/>
    </location>
</feature>
<feature type="coiled-coil region" evidence="1">
    <location>
        <begin position="67"/>
        <end position="101"/>
    </location>
</feature>
<reference evidence="4 5" key="1">
    <citation type="submission" date="2019-09" db="EMBL/GenBank/DDBJ databases">
        <title>Consistent, comparative and evidence-based genome assembly and annotation for Cryptosporidium parvum, C. hominis and C. tyzzeri.</title>
        <authorList>
            <person name="Baptista R.P."/>
            <person name="Li Y."/>
            <person name="Sateriale A."/>
            <person name="Ansell B."/>
            <person name="Jex A."/>
            <person name="Sanders M."/>
            <person name="Brooks K."/>
            <person name="Tracey A."/>
            <person name="Berriman M."/>
            <person name="Striepen B."/>
            <person name="Cotton J.A."/>
            <person name="Kissinger J.C."/>
        </authorList>
    </citation>
    <scope>NUCLEOTIDE SEQUENCE [LARGE SCALE GENOMIC DNA]</scope>
    <source>
        <strain evidence="4 5">IOWA-ATCC</strain>
    </source>
</reference>
<feature type="compositionally biased region" description="Polar residues" evidence="2">
    <location>
        <begin position="177"/>
        <end position="188"/>
    </location>
</feature>
<name>A0A7S7LD97_CRYPV</name>
<feature type="signal peptide" evidence="3">
    <location>
        <begin position="1"/>
        <end position="19"/>
    </location>
</feature>
<dbReference type="Proteomes" id="UP000593906">
    <property type="component" value="Chromosome 8"/>
</dbReference>